<comment type="caution">
    <text evidence="1">The sequence shown here is derived from an EMBL/GenBank/DDBJ whole genome shotgun (WGS) entry which is preliminary data.</text>
</comment>
<sequence length="440" mass="49707">MSSSLLSPAQKLPADLIELFLDFVGDDRETLLNFSKVLPAWRNAALPRMFRCITLDSESGSMILRFPKEFTMEYLVKRVEITGRNSSGSSLDPAFHHLLKCLTRLETVKFTRCDFSYLRFTQTAESRSHFEEFTLALCRPSVQVVILEQTRYVPLPLLAACPNFKRLEAMNGNKFVDYVPQYVPKQEPSNMQMETIHVGGVYNIGCLGRWLGEMPKGCRFSKLRSIHISDAGYADEAVPLKIGKLLEVTGVSLEELNLTLRLGPETKLNISSSYFKPLERLKRLTVDLSLSMASSRHGISLQLANAGIGSFVRSLPTLECLEHFKLVHRVYVKSNEPVQLFVDALMPLFEKVDFALGYHSLRSLGEMEVQAHVLNPSVEVCPFLFPHWMFTGFPQLLTVLTIGPTLVLKPLQLTYLIILGQRVLHCSTQLTWPVIIPQSE</sequence>
<evidence type="ECO:0000313" key="2">
    <source>
        <dbReference type="Proteomes" id="UP000559027"/>
    </source>
</evidence>
<evidence type="ECO:0000313" key="1">
    <source>
        <dbReference type="EMBL" id="KAF5352557.1"/>
    </source>
</evidence>
<accession>A0A8H5FXP0</accession>
<dbReference type="AlphaFoldDB" id="A0A8H5FXP0"/>
<keyword evidence="2" id="KW-1185">Reference proteome</keyword>
<reference evidence="1 2" key="1">
    <citation type="journal article" date="2020" name="ISME J.">
        <title>Uncovering the hidden diversity of litter-decomposition mechanisms in mushroom-forming fungi.</title>
        <authorList>
            <person name="Floudas D."/>
            <person name="Bentzer J."/>
            <person name="Ahren D."/>
            <person name="Johansson T."/>
            <person name="Persson P."/>
            <person name="Tunlid A."/>
        </authorList>
    </citation>
    <scope>NUCLEOTIDE SEQUENCE [LARGE SCALE GENOMIC DNA]</scope>
    <source>
        <strain evidence="1 2">CBS 146.42</strain>
    </source>
</reference>
<dbReference type="InterPro" id="IPR032675">
    <property type="entry name" value="LRR_dom_sf"/>
</dbReference>
<proteinExistence type="predicted"/>
<gene>
    <name evidence="1" type="ORF">D9756_006090</name>
</gene>
<protein>
    <submittedName>
        <fullName evidence="1">Uncharacterized protein</fullName>
    </submittedName>
</protein>
<dbReference type="Proteomes" id="UP000559027">
    <property type="component" value="Unassembled WGS sequence"/>
</dbReference>
<organism evidence="1 2">
    <name type="scientific">Leucocoprinus leucothites</name>
    <dbReference type="NCBI Taxonomy" id="201217"/>
    <lineage>
        <taxon>Eukaryota</taxon>
        <taxon>Fungi</taxon>
        <taxon>Dikarya</taxon>
        <taxon>Basidiomycota</taxon>
        <taxon>Agaricomycotina</taxon>
        <taxon>Agaricomycetes</taxon>
        <taxon>Agaricomycetidae</taxon>
        <taxon>Agaricales</taxon>
        <taxon>Agaricineae</taxon>
        <taxon>Agaricaceae</taxon>
        <taxon>Leucocoprinus</taxon>
    </lineage>
</organism>
<name>A0A8H5FXP0_9AGAR</name>
<dbReference type="OrthoDB" id="2788229at2759"/>
<dbReference type="SUPFAM" id="SSF52047">
    <property type="entry name" value="RNI-like"/>
    <property type="match status" value="1"/>
</dbReference>
<dbReference type="EMBL" id="JAACJO010000011">
    <property type="protein sequence ID" value="KAF5352557.1"/>
    <property type="molecule type" value="Genomic_DNA"/>
</dbReference>
<dbReference type="Gene3D" id="3.80.10.10">
    <property type="entry name" value="Ribonuclease Inhibitor"/>
    <property type="match status" value="1"/>
</dbReference>